<name>G3HJ30_CRIGR</name>
<organism evidence="1 2">
    <name type="scientific">Cricetulus griseus</name>
    <name type="common">Chinese hamster</name>
    <name type="synonym">Cricetulus barabensis griseus</name>
    <dbReference type="NCBI Taxonomy" id="10029"/>
    <lineage>
        <taxon>Eukaryota</taxon>
        <taxon>Metazoa</taxon>
        <taxon>Chordata</taxon>
        <taxon>Craniata</taxon>
        <taxon>Vertebrata</taxon>
        <taxon>Euteleostomi</taxon>
        <taxon>Mammalia</taxon>
        <taxon>Eutheria</taxon>
        <taxon>Euarchontoglires</taxon>
        <taxon>Glires</taxon>
        <taxon>Rodentia</taxon>
        <taxon>Myomorpha</taxon>
        <taxon>Muroidea</taxon>
        <taxon>Cricetidae</taxon>
        <taxon>Cricetinae</taxon>
        <taxon>Cricetulus</taxon>
    </lineage>
</organism>
<dbReference type="InParanoid" id="G3HJ30"/>
<dbReference type="EMBL" id="JH000420">
    <property type="protein sequence ID" value="EGW10310.1"/>
    <property type="molecule type" value="Genomic_DNA"/>
</dbReference>
<evidence type="ECO:0000313" key="2">
    <source>
        <dbReference type="Proteomes" id="UP000001075"/>
    </source>
</evidence>
<evidence type="ECO:0000313" key="1">
    <source>
        <dbReference type="EMBL" id="EGW10310.1"/>
    </source>
</evidence>
<gene>
    <name evidence="1" type="ORF">I79_010664</name>
</gene>
<reference evidence="2" key="1">
    <citation type="journal article" date="2011" name="Nat. Biotechnol.">
        <title>The genomic sequence of the Chinese hamster ovary (CHO)-K1 cell line.</title>
        <authorList>
            <person name="Xu X."/>
            <person name="Nagarajan H."/>
            <person name="Lewis N.E."/>
            <person name="Pan S."/>
            <person name="Cai Z."/>
            <person name="Liu X."/>
            <person name="Chen W."/>
            <person name="Xie M."/>
            <person name="Wang W."/>
            <person name="Hammond S."/>
            <person name="Andersen M.R."/>
            <person name="Neff N."/>
            <person name="Passarelli B."/>
            <person name="Koh W."/>
            <person name="Fan H.C."/>
            <person name="Wang J."/>
            <person name="Gui Y."/>
            <person name="Lee K.H."/>
            <person name="Betenbaugh M.J."/>
            <person name="Quake S.R."/>
            <person name="Famili I."/>
            <person name="Palsson B.O."/>
            <person name="Wang J."/>
        </authorList>
    </citation>
    <scope>NUCLEOTIDE SEQUENCE [LARGE SCALE GENOMIC DNA]</scope>
    <source>
        <strain evidence="2">CHO K1 cell line</strain>
    </source>
</reference>
<protein>
    <submittedName>
        <fullName evidence="1">Uncharacterized protein</fullName>
    </submittedName>
</protein>
<accession>G3HJ30</accession>
<dbReference type="Proteomes" id="UP000001075">
    <property type="component" value="Unassembled WGS sequence"/>
</dbReference>
<dbReference type="AlphaFoldDB" id="G3HJ30"/>
<sequence length="79" mass="8228">MVETPRGQLLMLPPPWPASGGLSPLVPRSPAASPLPYLFPTQVPRWVCLTGATGHSSTIANRFSLSCAPRTPEGSSSGS</sequence>
<proteinExistence type="predicted"/>